<dbReference type="Gene3D" id="2.40.50.140">
    <property type="entry name" value="Nucleic acid-binding proteins"/>
    <property type="match status" value="1"/>
</dbReference>
<organism evidence="4 5">
    <name type="scientific">Georgenia satyanarayanai</name>
    <dbReference type="NCBI Taxonomy" id="860221"/>
    <lineage>
        <taxon>Bacteria</taxon>
        <taxon>Bacillati</taxon>
        <taxon>Actinomycetota</taxon>
        <taxon>Actinomycetes</taxon>
        <taxon>Micrococcales</taxon>
        <taxon>Bogoriellaceae</taxon>
        <taxon>Georgenia</taxon>
    </lineage>
</organism>
<evidence type="ECO:0000313" key="4">
    <source>
        <dbReference type="EMBL" id="SSA46117.1"/>
    </source>
</evidence>
<accession>A0A2Y9AUF4</accession>
<dbReference type="EMBL" id="UETB01000015">
    <property type="protein sequence ID" value="SSA46117.1"/>
    <property type="molecule type" value="Genomic_DNA"/>
</dbReference>
<keyword evidence="5" id="KW-1185">Reference proteome</keyword>
<dbReference type="Pfam" id="PF00436">
    <property type="entry name" value="SSB"/>
    <property type="match status" value="1"/>
</dbReference>
<dbReference type="InterPro" id="IPR000424">
    <property type="entry name" value="Primosome_PriB/ssb"/>
</dbReference>
<dbReference type="PROSITE" id="PS50935">
    <property type="entry name" value="SSB"/>
    <property type="match status" value="1"/>
</dbReference>
<keyword evidence="1 2" id="KW-0238">DNA-binding</keyword>
<dbReference type="CDD" id="cd04496">
    <property type="entry name" value="SSB_OBF"/>
    <property type="match status" value="1"/>
</dbReference>
<feature type="compositionally biased region" description="Polar residues" evidence="3">
    <location>
        <begin position="154"/>
        <end position="164"/>
    </location>
</feature>
<name>A0A2Y9AUF4_9MICO</name>
<feature type="region of interest" description="Disordered" evidence="3">
    <location>
        <begin position="111"/>
        <end position="171"/>
    </location>
</feature>
<dbReference type="AlphaFoldDB" id="A0A2Y9AUF4"/>
<sequence>MTIPVQQSLAGFIASDADVSFTGSGITRVHFRAGVEHWRREQDGTFTKLDNTFHDLLIFGKTAERAAARFRKGDQFVAHGYVDTRPAEPPARPSEVFVARKIGHDLARTAYDVNRTPVTPRQTPHQLDQAAASTTAPPPNDAQRAPTTPPAGATYSTAPRSGTATGQGIGL</sequence>
<dbReference type="GO" id="GO:0003697">
    <property type="term" value="F:single-stranded DNA binding"/>
    <property type="evidence" value="ECO:0007669"/>
    <property type="project" value="InterPro"/>
</dbReference>
<evidence type="ECO:0000256" key="2">
    <source>
        <dbReference type="PROSITE-ProRule" id="PRU00252"/>
    </source>
</evidence>
<proteinExistence type="predicted"/>
<reference evidence="4 5" key="1">
    <citation type="submission" date="2016-10" db="EMBL/GenBank/DDBJ databases">
        <authorList>
            <person name="Cai Z."/>
        </authorList>
    </citation>
    <scope>NUCLEOTIDE SEQUENCE [LARGE SCALE GENOMIC DNA]</scope>
    <source>
        <strain evidence="4 5">CGMCC 1.10826</strain>
    </source>
</reference>
<dbReference type="Proteomes" id="UP000250222">
    <property type="component" value="Unassembled WGS sequence"/>
</dbReference>
<evidence type="ECO:0000313" key="5">
    <source>
        <dbReference type="Proteomes" id="UP000250222"/>
    </source>
</evidence>
<evidence type="ECO:0000256" key="3">
    <source>
        <dbReference type="SAM" id="MobiDB-lite"/>
    </source>
</evidence>
<evidence type="ECO:0000256" key="1">
    <source>
        <dbReference type="ARBA" id="ARBA00023125"/>
    </source>
</evidence>
<dbReference type="SUPFAM" id="SSF50249">
    <property type="entry name" value="Nucleic acid-binding proteins"/>
    <property type="match status" value="1"/>
</dbReference>
<dbReference type="InterPro" id="IPR012340">
    <property type="entry name" value="NA-bd_OB-fold"/>
</dbReference>
<protein>
    <submittedName>
        <fullName evidence="4">Single-stranded DNA-binding protein</fullName>
    </submittedName>
</protein>
<gene>
    <name evidence="4" type="ORF">SAMN05216184_11545</name>
</gene>
<feature type="compositionally biased region" description="Polar residues" evidence="3">
    <location>
        <begin position="116"/>
        <end position="135"/>
    </location>
</feature>